<evidence type="ECO:0000313" key="2">
    <source>
        <dbReference type="EMBL" id="GGK29310.1"/>
    </source>
</evidence>
<dbReference type="RefSeq" id="WP_188911215.1">
    <property type="nucleotide sequence ID" value="NZ_BMMF01000004.1"/>
</dbReference>
<protein>
    <recommendedName>
        <fullName evidence="4">BrnA antitoxin of type II toxin-antitoxin system</fullName>
    </recommendedName>
</protein>
<proteinExistence type="predicted"/>
<dbReference type="InterPro" id="IPR025528">
    <property type="entry name" value="BrnA_antitoxin"/>
</dbReference>
<keyword evidence="3" id="KW-1185">Reference proteome</keyword>
<dbReference type="EMBL" id="BMMF01000004">
    <property type="protein sequence ID" value="GGK29310.1"/>
    <property type="molecule type" value="Genomic_DNA"/>
</dbReference>
<organism evidence="2 3">
    <name type="scientific">Salinarimonas ramus</name>
    <dbReference type="NCBI Taxonomy" id="690164"/>
    <lineage>
        <taxon>Bacteria</taxon>
        <taxon>Pseudomonadati</taxon>
        <taxon>Pseudomonadota</taxon>
        <taxon>Alphaproteobacteria</taxon>
        <taxon>Hyphomicrobiales</taxon>
        <taxon>Salinarimonadaceae</taxon>
        <taxon>Salinarimonas</taxon>
    </lineage>
</organism>
<feature type="region of interest" description="Disordered" evidence="1">
    <location>
        <begin position="1"/>
        <end position="20"/>
    </location>
</feature>
<dbReference type="AlphaFoldDB" id="A0A917Q6A5"/>
<evidence type="ECO:0000256" key="1">
    <source>
        <dbReference type="SAM" id="MobiDB-lite"/>
    </source>
</evidence>
<dbReference type="Proteomes" id="UP000600449">
    <property type="component" value="Unassembled WGS sequence"/>
</dbReference>
<evidence type="ECO:0000313" key="3">
    <source>
        <dbReference type="Proteomes" id="UP000600449"/>
    </source>
</evidence>
<sequence length="90" mass="10337">MIEKGKESGGTWIDPDDSPEWTDEMFERADVYEGDRLIRRGRPKSEAPKVPINIRLSPDVIERFKASGPGWQTRIDAALKQYIAEHPERV</sequence>
<reference evidence="2 3" key="1">
    <citation type="journal article" date="2014" name="Int. J. Syst. Evol. Microbiol.">
        <title>Complete genome sequence of Corynebacterium casei LMG S-19264T (=DSM 44701T), isolated from a smear-ripened cheese.</title>
        <authorList>
            <consortium name="US DOE Joint Genome Institute (JGI-PGF)"/>
            <person name="Walter F."/>
            <person name="Albersmeier A."/>
            <person name="Kalinowski J."/>
            <person name="Ruckert C."/>
        </authorList>
    </citation>
    <scope>NUCLEOTIDE SEQUENCE [LARGE SCALE GENOMIC DNA]</scope>
    <source>
        <strain evidence="2 3">CGMCC 1.9161</strain>
    </source>
</reference>
<comment type="caution">
    <text evidence="2">The sequence shown here is derived from an EMBL/GenBank/DDBJ whole genome shotgun (WGS) entry which is preliminary data.</text>
</comment>
<gene>
    <name evidence="2" type="ORF">GCM10011322_14640</name>
</gene>
<accession>A0A917Q6A5</accession>
<dbReference type="Pfam" id="PF14384">
    <property type="entry name" value="BrnA_antitoxin"/>
    <property type="match status" value="1"/>
</dbReference>
<name>A0A917Q6A5_9HYPH</name>
<evidence type="ECO:0008006" key="4">
    <source>
        <dbReference type="Google" id="ProtNLM"/>
    </source>
</evidence>